<feature type="domain" description="NmrA-like" evidence="8">
    <location>
        <begin position="6"/>
        <end position="311"/>
    </location>
</feature>
<evidence type="ECO:0000259" key="8">
    <source>
        <dbReference type="Pfam" id="PF05368"/>
    </source>
</evidence>
<dbReference type="PANTHER" id="PTHR42748:SF31">
    <property type="entry name" value="NMRA-LIKE DOMAIN-CONTAINING PROTEIN-RELATED"/>
    <property type="match status" value="1"/>
</dbReference>
<keyword evidence="4" id="KW-0963">Cytoplasm</keyword>
<sequence>MSSGEQKKVVVVFGATGLQGGSIIEQILSDPKASSQFSIRGITRDPTKPAAKALTAKGVDCVAADLEDKPSLRKAFEGAYAAYAVTNYWEKLSAEIEVQQGKNVADVAKAVGLQHLIWSSLPNVTKLSGGALSQVYHFDSKADVEEYIRKIGVPATFFMPGFYMSNIPGNAFAPNPENGTYRFALPIPPNSPMPLFDTGSDTGKFVKAILLNREKCLGKNVLGATDYYTPEQIVEQFKEVKPKAGHGATYAELPPEVYKGFLAKAGLPEFAQEELLQNMQLMPQFGYYGGASLKESHDLVGGGLTTWSEFAAKTPAWKDLD</sequence>
<dbReference type="Pfam" id="PF05368">
    <property type="entry name" value="NmrA"/>
    <property type="match status" value="1"/>
</dbReference>
<proteinExistence type="inferred from homology"/>
<dbReference type="FunFam" id="3.40.50.720:FF:000181">
    <property type="entry name" value="NmrA-like family domain-containing protein 1"/>
    <property type="match status" value="1"/>
</dbReference>
<evidence type="ECO:0000313" key="10">
    <source>
        <dbReference type="Proteomes" id="UP000192927"/>
    </source>
</evidence>
<dbReference type="Proteomes" id="UP000192927">
    <property type="component" value="Unassembled WGS sequence"/>
</dbReference>
<evidence type="ECO:0000256" key="7">
    <source>
        <dbReference type="ARBA" id="ARBA00040296"/>
    </source>
</evidence>
<evidence type="ECO:0000256" key="6">
    <source>
        <dbReference type="ARBA" id="ARBA00023242"/>
    </source>
</evidence>
<evidence type="ECO:0000256" key="1">
    <source>
        <dbReference type="ARBA" id="ARBA00004123"/>
    </source>
</evidence>
<keyword evidence="6" id="KW-0539">Nucleus</keyword>
<evidence type="ECO:0000256" key="3">
    <source>
        <dbReference type="ARBA" id="ARBA00006328"/>
    </source>
</evidence>
<dbReference type="AlphaFoldDB" id="A0A1W5CUA4"/>
<accession>A0A1W5CUA4</accession>
<dbReference type="PANTHER" id="PTHR42748">
    <property type="entry name" value="NITROGEN METABOLITE REPRESSION PROTEIN NMRA FAMILY MEMBER"/>
    <property type="match status" value="1"/>
</dbReference>
<protein>
    <recommendedName>
        <fullName evidence="7">NmrA-like family domain-containing protein 1</fullName>
    </recommendedName>
</protein>
<dbReference type="EMBL" id="FWEW01000275">
    <property type="protein sequence ID" value="SLM34372.1"/>
    <property type="molecule type" value="Genomic_DNA"/>
</dbReference>
<name>A0A1W5CUA4_9LECA</name>
<dbReference type="InterPro" id="IPR036291">
    <property type="entry name" value="NAD(P)-bd_dom_sf"/>
</dbReference>
<dbReference type="GO" id="GO:0005634">
    <property type="term" value="C:nucleus"/>
    <property type="evidence" value="ECO:0007669"/>
    <property type="project" value="UniProtKB-SubCell"/>
</dbReference>
<evidence type="ECO:0000256" key="2">
    <source>
        <dbReference type="ARBA" id="ARBA00004556"/>
    </source>
</evidence>
<dbReference type="Gene3D" id="3.90.25.10">
    <property type="entry name" value="UDP-galactose 4-epimerase, domain 1"/>
    <property type="match status" value="1"/>
</dbReference>
<evidence type="ECO:0000256" key="4">
    <source>
        <dbReference type="ARBA" id="ARBA00022490"/>
    </source>
</evidence>
<dbReference type="InterPro" id="IPR051164">
    <property type="entry name" value="NmrA-like_oxidored"/>
</dbReference>
<reference evidence="10" key="1">
    <citation type="submission" date="2017-03" db="EMBL/GenBank/DDBJ databases">
        <authorList>
            <person name="Sharma R."/>
            <person name="Thines M."/>
        </authorList>
    </citation>
    <scope>NUCLEOTIDE SEQUENCE [LARGE SCALE GENOMIC DNA]</scope>
</reference>
<dbReference type="GO" id="GO:0048471">
    <property type="term" value="C:perinuclear region of cytoplasm"/>
    <property type="evidence" value="ECO:0007669"/>
    <property type="project" value="UniProtKB-SubCell"/>
</dbReference>
<keyword evidence="5" id="KW-0521">NADP</keyword>
<evidence type="ECO:0000313" key="9">
    <source>
        <dbReference type="EMBL" id="SLM34372.1"/>
    </source>
</evidence>
<comment type="similarity">
    <text evidence="3">Belongs to the NmrA-type oxidoreductase family.</text>
</comment>
<dbReference type="CDD" id="cd05251">
    <property type="entry name" value="NmrA_like_SDR_a"/>
    <property type="match status" value="1"/>
</dbReference>
<keyword evidence="10" id="KW-1185">Reference proteome</keyword>
<evidence type="ECO:0000256" key="5">
    <source>
        <dbReference type="ARBA" id="ARBA00022857"/>
    </source>
</evidence>
<dbReference type="Gene3D" id="3.40.50.720">
    <property type="entry name" value="NAD(P)-binding Rossmann-like Domain"/>
    <property type="match status" value="1"/>
</dbReference>
<comment type="subcellular location">
    <subcellularLocation>
        <location evidence="2">Cytoplasm</location>
        <location evidence="2">Perinuclear region</location>
    </subcellularLocation>
    <subcellularLocation>
        <location evidence="1">Nucleus</location>
    </subcellularLocation>
</comment>
<dbReference type="InterPro" id="IPR008030">
    <property type="entry name" value="NmrA-like"/>
</dbReference>
<organism evidence="9 10">
    <name type="scientific">Lasallia pustulata</name>
    <dbReference type="NCBI Taxonomy" id="136370"/>
    <lineage>
        <taxon>Eukaryota</taxon>
        <taxon>Fungi</taxon>
        <taxon>Dikarya</taxon>
        <taxon>Ascomycota</taxon>
        <taxon>Pezizomycotina</taxon>
        <taxon>Lecanoromycetes</taxon>
        <taxon>OSLEUM clade</taxon>
        <taxon>Umbilicariomycetidae</taxon>
        <taxon>Umbilicariales</taxon>
        <taxon>Umbilicariaceae</taxon>
        <taxon>Lasallia</taxon>
    </lineage>
</organism>
<dbReference type="SUPFAM" id="SSF51735">
    <property type="entry name" value="NAD(P)-binding Rossmann-fold domains"/>
    <property type="match status" value="1"/>
</dbReference>